<feature type="domain" description="AAA+ ATPase" evidence="5">
    <location>
        <begin position="39"/>
        <end position="174"/>
    </location>
</feature>
<evidence type="ECO:0000313" key="7">
    <source>
        <dbReference type="Proteomes" id="UP000663064"/>
    </source>
</evidence>
<dbReference type="InterPro" id="IPR050311">
    <property type="entry name" value="ORC1/CDC6"/>
</dbReference>
<keyword evidence="4" id="KW-0067">ATP-binding</keyword>
<dbReference type="Gene3D" id="1.10.8.60">
    <property type="match status" value="1"/>
</dbReference>
<dbReference type="GO" id="GO:0006260">
    <property type="term" value="P:DNA replication"/>
    <property type="evidence" value="ECO:0007669"/>
    <property type="project" value="UniProtKB-KW"/>
</dbReference>
<dbReference type="SMART" id="SM00382">
    <property type="entry name" value="AAA"/>
    <property type="match status" value="1"/>
</dbReference>
<dbReference type="GO" id="GO:0005524">
    <property type="term" value="F:ATP binding"/>
    <property type="evidence" value="ECO:0007669"/>
    <property type="project" value="UniProtKB-KW"/>
</dbReference>
<dbReference type="PANTHER" id="PTHR10763">
    <property type="entry name" value="CELL DIVISION CONTROL PROTEIN 6-RELATED"/>
    <property type="match status" value="1"/>
</dbReference>
<dbReference type="InterPro" id="IPR049945">
    <property type="entry name" value="AAA_22"/>
</dbReference>
<dbReference type="CDD" id="cd00009">
    <property type="entry name" value="AAA"/>
    <property type="match status" value="1"/>
</dbReference>
<dbReference type="EMBL" id="CP063205">
    <property type="protein sequence ID" value="QOS10751.1"/>
    <property type="molecule type" value="Genomic_DNA"/>
</dbReference>
<dbReference type="InterPro" id="IPR036390">
    <property type="entry name" value="WH_DNA-bd_sf"/>
</dbReference>
<keyword evidence="2" id="KW-0235">DNA replication</keyword>
<dbReference type="InterPro" id="IPR036388">
    <property type="entry name" value="WH-like_DNA-bd_sf"/>
</dbReference>
<evidence type="ECO:0000256" key="4">
    <source>
        <dbReference type="ARBA" id="ARBA00022840"/>
    </source>
</evidence>
<dbReference type="GO" id="GO:0016887">
    <property type="term" value="F:ATP hydrolysis activity"/>
    <property type="evidence" value="ECO:0007669"/>
    <property type="project" value="InterPro"/>
</dbReference>
<gene>
    <name evidence="6" type="primary">orc6</name>
    <name evidence="6" type="ORF">HfgLR_03020</name>
</gene>
<dbReference type="Pfam" id="PF22703">
    <property type="entry name" value="Cdc6_lid"/>
    <property type="match status" value="1"/>
</dbReference>
<reference evidence="6" key="1">
    <citation type="journal article" date="2021" name="Front. Microbiol.">
        <title>Cellular and Genomic Properties of Haloferax gibbonsii LR2-5, the Host of Euryarchaeal Virus HFTV1.</title>
        <authorList>
            <person name="Tittes C."/>
            <person name="Schwarzer S."/>
            <person name="Pfeiffer F."/>
            <person name="Dyall-Smith M."/>
            <person name="Rodriguez-Franco M."/>
            <person name="Oksanen H.M."/>
            <person name="Quax T.E.F."/>
        </authorList>
    </citation>
    <scope>NUCLEOTIDE SEQUENCE</scope>
    <source>
        <strain evidence="6">LR2-5</strain>
    </source>
</reference>
<dbReference type="GeneID" id="59458268"/>
<evidence type="ECO:0000256" key="1">
    <source>
        <dbReference type="ARBA" id="ARBA00006184"/>
    </source>
</evidence>
<evidence type="ECO:0000256" key="2">
    <source>
        <dbReference type="ARBA" id="ARBA00022705"/>
    </source>
</evidence>
<organism evidence="6 7">
    <name type="scientific">Haloferax gibbonsii</name>
    <dbReference type="NCBI Taxonomy" id="35746"/>
    <lineage>
        <taxon>Archaea</taxon>
        <taxon>Methanobacteriati</taxon>
        <taxon>Methanobacteriota</taxon>
        <taxon>Stenosarchaea group</taxon>
        <taxon>Halobacteria</taxon>
        <taxon>Halobacteriales</taxon>
        <taxon>Haloferacaceae</taxon>
        <taxon>Haloferax</taxon>
    </lineage>
</organism>
<dbReference type="PANTHER" id="PTHR10763:SF22">
    <property type="entry name" value="ORC1-TYPE DNA REPLICATION PROTEIN"/>
    <property type="match status" value="1"/>
</dbReference>
<proteinExistence type="inferred from homology"/>
<keyword evidence="3" id="KW-0547">Nucleotide-binding</keyword>
<dbReference type="Proteomes" id="UP000663064">
    <property type="component" value="Chromosome"/>
</dbReference>
<sequence length="337" mass="37936">MIRDAEVLDEGFVPNDLQHRDAELTHLESVLRPFADGAPGQSVIITGPTGAGKTVTAKYVIEQLTDAAPAVQSIHLNCWRSHTQFRAFYRILDELGLATDIHRGSTPHDELISRLEAYDGNPVVVVLDEADQLDSTDIFYDLHSLPKFAQLIVANDRDQLFGRLNSRLQSRLQSGEHVTMSRYPPDELVSILSVRVRWGLETGAVSQDILERIADAAAGDARVALGMLRRAANYAVREQRDEITFEVLEAAMPDARAQIRQRNVDALNDHQRAVLDTVRAYGPLSPQEIYDHYEQQMDDPNQLRTVKSYLSKLTEYRLIEAEGSTRDRVYRSVKSTE</sequence>
<accession>A0A871BCF1</accession>
<evidence type="ECO:0000259" key="5">
    <source>
        <dbReference type="SMART" id="SM00382"/>
    </source>
</evidence>
<comment type="similarity">
    <text evidence="1">Belongs to the CDC6/cdc18 family.</text>
</comment>
<dbReference type="CDD" id="cd18139">
    <property type="entry name" value="HLD_clamp_RarA"/>
    <property type="match status" value="1"/>
</dbReference>
<protein>
    <submittedName>
        <fullName evidence="6">Orc1-type DNA replication protein</fullName>
    </submittedName>
</protein>
<dbReference type="RefSeq" id="WP_193492969.1">
    <property type="nucleotide sequence ID" value="NZ_CP063205.1"/>
</dbReference>
<name>A0A871BCF1_HALGI</name>
<dbReference type="Pfam" id="PF13401">
    <property type="entry name" value="AAA_22"/>
    <property type="match status" value="1"/>
</dbReference>
<evidence type="ECO:0000256" key="3">
    <source>
        <dbReference type="ARBA" id="ARBA00022741"/>
    </source>
</evidence>
<evidence type="ECO:0000313" key="6">
    <source>
        <dbReference type="EMBL" id="QOS10751.1"/>
    </source>
</evidence>
<dbReference type="Gene3D" id="1.10.10.10">
    <property type="entry name" value="Winged helix-like DNA-binding domain superfamily/Winged helix DNA-binding domain"/>
    <property type="match status" value="1"/>
</dbReference>
<dbReference type="InterPro" id="IPR003593">
    <property type="entry name" value="AAA+_ATPase"/>
</dbReference>
<dbReference type="SUPFAM" id="SSF52540">
    <property type="entry name" value="P-loop containing nucleoside triphosphate hydrolases"/>
    <property type="match status" value="1"/>
</dbReference>
<dbReference type="AlphaFoldDB" id="A0A871BCF1"/>
<dbReference type="SUPFAM" id="SSF46785">
    <property type="entry name" value="Winged helix' DNA-binding domain"/>
    <property type="match status" value="1"/>
</dbReference>
<dbReference type="InterPro" id="IPR055237">
    <property type="entry name" value="Cdc6_lid"/>
</dbReference>
<dbReference type="InterPro" id="IPR027417">
    <property type="entry name" value="P-loop_NTPase"/>
</dbReference>
<dbReference type="Gene3D" id="3.40.50.300">
    <property type="entry name" value="P-loop containing nucleotide triphosphate hydrolases"/>
    <property type="match status" value="1"/>
</dbReference>